<keyword evidence="6" id="KW-1185">Reference proteome</keyword>
<gene>
    <name evidence="5" type="ORF">HYPBUDRAFT_152442</name>
</gene>
<dbReference type="OrthoDB" id="76305at2759"/>
<proteinExistence type="inferred from homology"/>
<keyword evidence="3" id="KW-0809">Transit peptide</keyword>
<name>A0A1E4RJV7_9ASCO</name>
<protein>
    <submittedName>
        <fullName evidence="5">Cytochrome c oxidase assembly factor</fullName>
    </submittedName>
</protein>
<keyword evidence="4" id="KW-0496">Mitochondrion</keyword>
<dbReference type="PANTHER" id="PTHR28163:SF1">
    <property type="entry name" value="PROTEIN PET117 HOMOLOG, MITOCHONDRIAL"/>
    <property type="match status" value="1"/>
</dbReference>
<dbReference type="Proteomes" id="UP000095085">
    <property type="component" value="Unassembled WGS sequence"/>
</dbReference>
<evidence type="ECO:0000313" key="6">
    <source>
        <dbReference type="Proteomes" id="UP000095085"/>
    </source>
</evidence>
<organism evidence="5 6">
    <name type="scientific">Hyphopichia burtonii NRRL Y-1933</name>
    <dbReference type="NCBI Taxonomy" id="984485"/>
    <lineage>
        <taxon>Eukaryota</taxon>
        <taxon>Fungi</taxon>
        <taxon>Dikarya</taxon>
        <taxon>Ascomycota</taxon>
        <taxon>Saccharomycotina</taxon>
        <taxon>Pichiomycetes</taxon>
        <taxon>Debaryomycetaceae</taxon>
        <taxon>Hyphopichia</taxon>
    </lineage>
</organism>
<dbReference type="AlphaFoldDB" id="A0A1E4RJV7"/>
<evidence type="ECO:0000256" key="1">
    <source>
        <dbReference type="ARBA" id="ARBA00004173"/>
    </source>
</evidence>
<evidence type="ECO:0000256" key="4">
    <source>
        <dbReference type="ARBA" id="ARBA00023128"/>
    </source>
</evidence>
<dbReference type="GO" id="GO:0033617">
    <property type="term" value="P:mitochondrial respiratory chain complex IV assembly"/>
    <property type="evidence" value="ECO:0007669"/>
    <property type="project" value="EnsemblFungi"/>
</dbReference>
<evidence type="ECO:0000313" key="5">
    <source>
        <dbReference type="EMBL" id="ODV67533.1"/>
    </source>
</evidence>
<evidence type="ECO:0000256" key="3">
    <source>
        <dbReference type="ARBA" id="ARBA00022946"/>
    </source>
</evidence>
<comment type="subcellular location">
    <subcellularLocation>
        <location evidence="1">Mitochondrion</location>
    </subcellularLocation>
</comment>
<dbReference type="STRING" id="984485.A0A1E4RJV7"/>
<dbReference type="Pfam" id="PF15786">
    <property type="entry name" value="PET117"/>
    <property type="match status" value="1"/>
</dbReference>
<accession>A0A1E4RJV7</accession>
<evidence type="ECO:0000256" key="2">
    <source>
        <dbReference type="ARBA" id="ARBA00008197"/>
    </source>
</evidence>
<dbReference type="RefSeq" id="XP_020076600.1">
    <property type="nucleotide sequence ID" value="XM_020221016.1"/>
</dbReference>
<dbReference type="PANTHER" id="PTHR28163">
    <property type="entry name" value="PROTEIN PET117 HOMOLOG, MITOCHONDRIAL"/>
    <property type="match status" value="1"/>
</dbReference>
<dbReference type="GO" id="GO:0005739">
    <property type="term" value="C:mitochondrion"/>
    <property type="evidence" value="ECO:0007669"/>
    <property type="project" value="UniProtKB-SubCell"/>
</dbReference>
<dbReference type="InterPro" id="IPR031568">
    <property type="entry name" value="Pet117"/>
</dbReference>
<dbReference type="GeneID" id="30995566"/>
<sequence>MSTASKVTFASSCLFAAGSFWFINYSQQAERDALRQGPIKDAARIQAKKEQEFNKKQKANDEEHKQQLLLKQQYESVQPLAPEIIRGEELEK</sequence>
<reference evidence="6" key="1">
    <citation type="submission" date="2016-05" db="EMBL/GenBank/DDBJ databases">
        <title>Comparative genomics of biotechnologically important yeasts.</title>
        <authorList>
            <consortium name="DOE Joint Genome Institute"/>
            <person name="Riley R."/>
            <person name="Haridas S."/>
            <person name="Wolfe K.H."/>
            <person name="Lopes M.R."/>
            <person name="Hittinger C.T."/>
            <person name="Goker M."/>
            <person name="Salamov A."/>
            <person name="Wisecaver J."/>
            <person name="Long T.M."/>
            <person name="Aerts A.L."/>
            <person name="Barry K."/>
            <person name="Choi C."/>
            <person name="Clum A."/>
            <person name="Coughlan A.Y."/>
            <person name="Deshpande S."/>
            <person name="Douglass A.P."/>
            <person name="Hanson S.J."/>
            <person name="Klenk H.-P."/>
            <person name="Labutti K."/>
            <person name="Lapidus A."/>
            <person name="Lindquist E."/>
            <person name="Lipzen A."/>
            <person name="Meier-Kolthoff J.P."/>
            <person name="Ohm R.A."/>
            <person name="Otillar R.P."/>
            <person name="Pangilinan J."/>
            <person name="Peng Y."/>
            <person name="Rokas A."/>
            <person name="Rosa C.A."/>
            <person name="Scheuner C."/>
            <person name="Sibirny A.A."/>
            <person name="Slot J.C."/>
            <person name="Stielow J.B."/>
            <person name="Sun H."/>
            <person name="Kurtzman C.P."/>
            <person name="Blackwell M."/>
            <person name="Grigoriev I.V."/>
            <person name="Jeffries T.W."/>
        </authorList>
    </citation>
    <scope>NUCLEOTIDE SEQUENCE [LARGE SCALE GENOMIC DNA]</scope>
    <source>
        <strain evidence="6">NRRL Y-1933</strain>
    </source>
</reference>
<dbReference type="EMBL" id="KV454540">
    <property type="protein sequence ID" value="ODV67533.1"/>
    <property type="molecule type" value="Genomic_DNA"/>
</dbReference>
<comment type="similarity">
    <text evidence="2">Belongs to the PET117 family.</text>
</comment>